<dbReference type="OrthoDB" id="9803333at2"/>
<gene>
    <name evidence="3" type="ordered locus">AciPR4_1785</name>
</gene>
<evidence type="ECO:0000256" key="1">
    <source>
        <dbReference type="ARBA" id="ARBA00006484"/>
    </source>
</evidence>
<dbReference type="InterPro" id="IPR036291">
    <property type="entry name" value="NAD(P)-bd_dom_sf"/>
</dbReference>
<dbReference type="PRINTS" id="PR00081">
    <property type="entry name" value="GDHRDH"/>
</dbReference>
<dbReference type="RefSeq" id="WP_013568324.1">
    <property type="nucleotide sequence ID" value="NC_014963.1"/>
</dbReference>
<organism evidence="3 4">
    <name type="scientific">Terriglobus saanensis (strain ATCC BAA-1853 / DSM 23119 / SP1PR4)</name>
    <dbReference type="NCBI Taxonomy" id="401053"/>
    <lineage>
        <taxon>Bacteria</taxon>
        <taxon>Pseudomonadati</taxon>
        <taxon>Acidobacteriota</taxon>
        <taxon>Terriglobia</taxon>
        <taxon>Terriglobales</taxon>
        <taxon>Acidobacteriaceae</taxon>
        <taxon>Terriglobus</taxon>
    </lineage>
</organism>
<dbReference type="eggNOG" id="COG1028">
    <property type="taxonomic scope" value="Bacteria"/>
</dbReference>
<evidence type="ECO:0000313" key="3">
    <source>
        <dbReference type="EMBL" id="ADV82591.1"/>
    </source>
</evidence>
<dbReference type="EMBL" id="CP002467">
    <property type="protein sequence ID" value="ADV82591.1"/>
    <property type="molecule type" value="Genomic_DNA"/>
</dbReference>
<dbReference type="HOGENOM" id="CLU_010194_1_3_0"/>
<dbReference type="Proteomes" id="UP000006844">
    <property type="component" value="Chromosome"/>
</dbReference>
<dbReference type="PANTHER" id="PTHR43639">
    <property type="entry name" value="OXIDOREDUCTASE, SHORT-CHAIN DEHYDROGENASE/REDUCTASE FAMILY (AFU_ORTHOLOGUE AFUA_5G02870)"/>
    <property type="match status" value="1"/>
</dbReference>
<dbReference type="AlphaFoldDB" id="E8V4W3"/>
<reference evidence="3 4" key="1">
    <citation type="journal article" date="2012" name="Stand. Genomic Sci.">
        <title>Complete genome sequence of Terriglobus saanensis type strain SP1PR4(T), an Acidobacteria from tundra soil.</title>
        <authorList>
            <person name="Rawat S.R."/>
            <person name="Mannisto M.K."/>
            <person name="Starovoytov V."/>
            <person name="Goodwin L."/>
            <person name="Nolan M."/>
            <person name="Hauser L."/>
            <person name="Land M."/>
            <person name="Davenport K.W."/>
            <person name="Woyke T."/>
            <person name="Haggblom M.M."/>
        </authorList>
    </citation>
    <scope>NUCLEOTIDE SEQUENCE</scope>
    <source>
        <strain evidence="4">ATCC BAA-1853 / DSM 23119 / SP1PR4</strain>
    </source>
</reference>
<accession>E8V4W3</accession>
<dbReference type="FunFam" id="3.40.50.720:FF:000084">
    <property type="entry name" value="Short-chain dehydrogenase reductase"/>
    <property type="match status" value="1"/>
</dbReference>
<dbReference type="Gene3D" id="3.40.50.720">
    <property type="entry name" value="NAD(P)-binding Rossmann-like Domain"/>
    <property type="match status" value="1"/>
</dbReference>
<dbReference type="PANTHER" id="PTHR43639:SF1">
    <property type="entry name" value="SHORT-CHAIN DEHYDROGENASE_REDUCTASE FAMILY PROTEIN"/>
    <property type="match status" value="1"/>
</dbReference>
<dbReference type="PRINTS" id="PR00080">
    <property type="entry name" value="SDRFAMILY"/>
</dbReference>
<dbReference type="InterPro" id="IPR020904">
    <property type="entry name" value="Sc_DH/Rdtase_CS"/>
</dbReference>
<keyword evidence="2" id="KW-0560">Oxidoreductase</keyword>
<dbReference type="PROSITE" id="PS00061">
    <property type="entry name" value="ADH_SHORT"/>
    <property type="match status" value="1"/>
</dbReference>
<dbReference type="SUPFAM" id="SSF51735">
    <property type="entry name" value="NAD(P)-binding Rossmann-fold domains"/>
    <property type="match status" value="1"/>
</dbReference>
<sequence length="258" mass="27473">MSDQRLAGKVAIVTGCSSGIGQGIAVRLAKDGADIVVNYHSDQAGGEATKAQIEALGRKAVVIGADVSKLPEIQPLIDAAWSNFGRADILVNNAGVEKGANFWEANEADYDLVLQVNLKGPYFTTQAFVKKLIETKMPGRVINISSVHEEMVFPHFASYCASKGGLMMLMRDLAVELGPFGITVNNIAPGAIATPINKSLLNDRSKLDPLLRNIPLGRMGTVDDVSAVAAFLASDEASYVTGSTYVVDGGLMRNYKEQ</sequence>
<dbReference type="InterPro" id="IPR002347">
    <property type="entry name" value="SDR_fam"/>
</dbReference>
<dbReference type="Pfam" id="PF13561">
    <property type="entry name" value="adh_short_C2"/>
    <property type="match status" value="1"/>
</dbReference>
<name>E8V4W3_TERSS</name>
<evidence type="ECO:0000256" key="2">
    <source>
        <dbReference type="ARBA" id="ARBA00023002"/>
    </source>
</evidence>
<dbReference type="NCBIfam" id="NF005559">
    <property type="entry name" value="PRK07231.1"/>
    <property type="match status" value="1"/>
</dbReference>
<dbReference type="STRING" id="401053.AciPR4_1785"/>
<dbReference type="GO" id="GO:0016491">
    <property type="term" value="F:oxidoreductase activity"/>
    <property type="evidence" value="ECO:0007669"/>
    <property type="project" value="UniProtKB-KW"/>
</dbReference>
<protein>
    <submittedName>
        <fullName evidence="3">Short-chain dehydrogenase/reductase SDR</fullName>
    </submittedName>
</protein>
<comment type="similarity">
    <text evidence="1">Belongs to the short-chain dehydrogenases/reductases (SDR) family.</text>
</comment>
<dbReference type="KEGG" id="tsa:AciPR4_1785"/>
<proteinExistence type="inferred from homology"/>
<evidence type="ECO:0000313" key="4">
    <source>
        <dbReference type="Proteomes" id="UP000006844"/>
    </source>
</evidence>
<keyword evidence="4" id="KW-1185">Reference proteome</keyword>